<comment type="subcellular location">
    <subcellularLocation>
        <location evidence="4 14">Cytoplasm</location>
    </subcellularLocation>
</comment>
<dbReference type="NCBIfam" id="NF000595">
    <property type="entry name" value="PRK00015.1-3"/>
    <property type="match status" value="1"/>
</dbReference>
<dbReference type="GO" id="GO:0005737">
    <property type="term" value="C:cytoplasm"/>
    <property type="evidence" value="ECO:0007669"/>
    <property type="project" value="UniProtKB-SubCell"/>
</dbReference>
<evidence type="ECO:0000256" key="14">
    <source>
        <dbReference type="HAMAP-Rule" id="MF_00052"/>
    </source>
</evidence>
<dbReference type="eggNOG" id="COG0164">
    <property type="taxonomic scope" value="Bacteria"/>
</dbReference>
<evidence type="ECO:0000313" key="19">
    <source>
        <dbReference type="Proteomes" id="UP000005019"/>
    </source>
</evidence>
<dbReference type="EC" id="3.1.26.4" evidence="6 14"/>
<keyword evidence="11 14" id="KW-0255">Endonuclease</keyword>
<evidence type="ECO:0000256" key="16">
    <source>
        <dbReference type="RuleBase" id="RU003515"/>
    </source>
</evidence>
<evidence type="ECO:0000256" key="9">
    <source>
        <dbReference type="ARBA" id="ARBA00022722"/>
    </source>
</evidence>
<evidence type="ECO:0000256" key="1">
    <source>
        <dbReference type="ARBA" id="ARBA00000077"/>
    </source>
</evidence>
<feature type="domain" description="RNase H type-2" evidence="17">
    <location>
        <begin position="6"/>
        <end position="196"/>
    </location>
</feature>
<feature type="binding site" evidence="14 15">
    <location>
        <position position="13"/>
    </location>
    <ligand>
        <name>a divalent metal cation</name>
        <dbReference type="ChEBI" id="CHEBI:60240"/>
    </ligand>
</feature>
<dbReference type="AlphaFoldDB" id="F5RAC5"/>
<dbReference type="GO" id="GO:0006298">
    <property type="term" value="P:mismatch repair"/>
    <property type="evidence" value="ECO:0007669"/>
    <property type="project" value="TreeGrafter"/>
</dbReference>
<comment type="similarity">
    <text evidence="5 14 16">Belongs to the RNase HII family.</text>
</comment>
<evidence type="ECO:0000256" key="5">
    <source>
        <dbReference type="ARBA" id="ARBA00007383"/>
    </source>
</evidence>
<dbReference type="EMBL" id="AFHG01000036">
    <property type="protein sequence ID" value="EGK72521.1"/>
    <property type="molecule type" value="Genomic_DNA"/>
</dbReference>
<comment type="function">
    <text evidence="3 14 16">Endonuclease that specifically degrades the RNA of RNA-DNA hybrids.</text>
</comment>
<keyword evidence="13 14" id="KW-0464">Manganese</keyword>
<dbReference type="STRING" id="1000565.METUNv1_01286"/>
<dbReference type="InterPro" id="IPR036397">
    <property type="entry name" value="RNaseH_sf"/>
</dbReference>
<dbReference type="Pfam" id="PF01351">
    <property type="entry name" value="RNase_HII"/>
    <property type="match status" value="1"/>
</dbReference>
<reference evidence="18 19" key="1">
    <citation type="journal article" date="2011" name="J. Bacteriol.">
        <title>Genome sequence of Methyloversatilis universalis FAM5T, a methylotrophic representative of the order Rhodocyclales.</title>
        <authorList>
            <person name="Kittichotirat W."/>
            <person name="Good N.M."/>
            <person name="Hall R."/>
            <person name="Bringel F."/>
            <person name="Lajus A."/>
            <person name="Medigue C."/>
            <person name="Smalley N.E."/>
            <person name="Beck D."/>
            <person name="Bumgarner R."/>
            <person name="Vuilleumier S."/>
            <person name="Kalyuzhnaya M.G."/>
        </authorList>
    </citation>
    <scope>NUCLEOTIDE SEQUENCE [LARGE SCALE GENOMIC DNA]</scope>
    <source>
        <strain evidence="19">ATCC BAA-1314 / JCM 13912 / FAM5</strain>
    </source>
</reference>
<feature type="binding site" evidence="14 15">
    <location>
        <position position="12"/>
    </location>
    <ligand>
        <name>a divalent metal cation</name>
        <dbReference type="ChEBI" id="CHEBI:60240"/>
    </ligand>
</feature>
<evidence type="ECO:0000256" key="15">
    <source>
        <dbReference type="PROSITE-ProRule" id="PRU01319"/>
    </source>
</evidence>
<dbReference type="GO" id="GO:0032299">
    <property type="term" value="C:ribonuclease H2 complex"/>
    <property type="evidence" value="ECO:0007669"/>
    <property type="project" value="TreeGrafter"/>
</dbReference>
<accession>F5RAC5</accession>
<dbReference type="SUPFAM" id="SSF53098">
    <property type="entry name" value="Ribonuclease H-like"/>
    <property type="match status" value="1"/>
</dbReference>
<evidence type="ECO:0000256" key="13">
    <source>
        <dbReference type="ARBA" id="ARBA00023211"/>
    </source>
</evidence>
<keyword evidence="12 14" id="KW-0378">Hydrolase</keyword>
<evidence type="ECO:0000256" key="12">
    <source>
        <dbReference type="ARBA" id="ARBA00022801"/>
    </source>
</evidence>
<dbReference type="OrthoDB" id="9803420at2"/>
<dbReference type="InterPro" id="IPR024567">
    <property type="entry name" value="RNase_HII/HIII_dom"/>
</dbReference>
<dbReference type="InterPro" id="IPR001352">
    <property type="entry name" value="RNase_HII/HIII"/>
</dbReference>
<keyword evidence="10 14" id="KW-0479">Metal-binding</keyword>
<sequence length="198" mass="21070">MSGAVLRQAGVDEAGRGPLCGPVYAAAVILDPARPIPGLNDSKKLSEKKREALAPLIRERALAWAVGIATVEEIDRLNILHATFLAMRRAVEGLAVRPDEALIDGNRVPPGLIVPARAIVGGDASEAAISAASILAKTGRDHEMLQWAERYPQYGIAKHKGYPTAEHLAALRAHGPSPIHRRSFAPVAQCALDFGQTD</sequence>
<evidence type="ECO:0000313" key="18">
    <source>
        <dbReference type="EMBL" id="EGK72521.1"/>
    </source>
</evidence>
<keyword evidence="8 14" id="KW-0963">Cytoplasm</keyword>
<dbReference type="RefSeq" id="WP_008059950.1">
    <property type="nucleotide sequence ID" value="NZ_AFHG01000036.1"/>
</dbReference>
<dbReference type="GO" id="GO:0004523">
    <property type="term" value="F:RNA-DNA hybrid ribonuclease activity"/>
    <property type="evidence" value="ECO:0007669"/>
    <property type="project" value="UniProtKB-UniRule"/>
</dbReference>
<comment type="caution">
    <text evidence="18">The sequence shown here is derived from an EMBL/GenBank/DDBJ whole genome shotgun (WGS) entry which is preliminary data.</text>
</comment>
<dbReference type="Proteomes" id="UP000005019">
    <property type="component" value="Unassembled WGS sequence"/>
</dbReference>
<evidence type="ECO:0000256" key="7">
    <source>
        <dbReference type="ARBA" id="ARBA00019179"/>
    </source>
</evidence>
<dbReference type="GO" id="GO:0043137">
    <property type="term" value="P:DNA replication, removal of RNA primer"/>
    <property type="evidence" value="ECO:0007669"/>
    <property type="project" value="TreeGrafter"/>
</dbReference>
<dbReference type="PANTHER" id="PTHR10954">
    <property type="entry name" value="RIBONUCLEASE H2 SUBUNIT A"/>
    <property type="match status" value="1"/>
</dbReference>
<dbReference type="GO" id="GO:0003723">
    <property type="term" value="F:RNA binding"/>
    <property type="evidence" value="ECO:0007669"/>
    <property type="project" value="UniProtKB-UniRule"/>
</dbReference>
<evidence type="ECO:0000259" key="17">
    <source>
        <dbReference type="PROSITE" id="PS51975"/>
    </source>
</evidence>
<protein>
    <recommendedName>
        <fullName evidence="7 14">Ribonuclease HII</fullName>
        <shortName evidence="14">RNase HII</shortName>
        <ecNumber evidence="6 14">3.1.26.4</ecNumber>
    </recommendedName>
</protein>
<keyword evidence="19" id="KW-1185">Reference proteome</keyword>
<evidence type="ECO:0000256" key="3">
    <source>
        <dbReference type="ARBA" id="ARBA00004065"/>
    </source>
</evidence>
<proteinExistence type="inferred from homology"/>
<evidence type="ECO:0000256" key="6">
    <source>
        <dbReference type="ARBA" id="ARBA00012180"/>
    </source>
</evidence>
<evidence type="ECO:0000256" key="10">
    <source>
        <dbReference type="ARBA" id="ARBA00022723"/>
    </source>
</evidence>
<dbReference type="Gene3D" id="3.30.420.10">
    <property type="entry name" value="Ribonuclease H-like superfamily/Ribonuclease H"/>
    <property type="match status" value="1"/>
</dbReference>
<dbReference type="GO" id="GO:0030145">
    <property type="term" value="F:manganese ion binding"/>
    <property type="evidence" value="ECO:0007669"/>
    <property type="project" value="UniProtKB-UniRule"/>
</dbReference>
<gene>
    <name evidence="14" type="primary">rnhB</name>
    <name evidence="18" type="ORF">METUNv1_01286</name>
</gene>
<dbReference type="PANTHER" id="PTHR10954:SF18">
    <property type="entry name" value="RIBONUCLEASE HII"/>
    <property type="match status" value="1"/>
</dbReference>
<dbReference type="InterPro" id="IPR012337">
    <property type="entry name" value="RNaseH-like_sf"/>
</dbReference>
<comment type="catalytic activity">
    <reaction evidence="1 14 15 16">
        <text>Endonucleolytic cleavage to 5'-phosphomonoester.</text>
        <dbReference type="EC" id="3.1.26.4"/>
    </reaction>
</comment>
<dbReference type="FunFam" id="3.30.420.10:FF:000006">
    <property type="entry name" value="Ribonuclease HII"/>
    <property type="match status" value="1"/>
</dbReference>
<dbReference type="InterPro" id="IPR022898">
    <property type="entry name" value="RNase_HII"/>
</dbReference>
<evidence type="ECO:0000256" key="8">
    <source>
        <dbReference type="ARBA" id="ARBA00022490"/>
    </source>
</evidence>
<dbReference type="NCBIfam" id="NF000596">
    <property type="entry name" value="PRK00015.1-4"/>
    <property type="match status" value="1"/>
</dbReference>
<comment type="cofactor">
    <cofactor evidence="14 15">
        <name>Mn(2+)</name>
        <dbReference type="ChEBI" id="CHEBI:29035"/>
    </cofactor>
    <cofactor evidence="14 15">
        <name>Mg(2+)</name>
        <dbReference type="ChEBI" id="CHEBI:18420"/>
    </cofactor>
    <text evidence="14 15">Manganese or magnesium. Binds 1 divalent metal ion per monomer in the absence of substrate. May bind a second metal ion after substrate binding.</text>
</comment>
<dbReference type="HAMAP" id="MF_00052_B">
    <property type="entry name" value="RNase_HII_B"/>
    <property type="match status" value="1"/>
</dbReference>
<evidence type="ECO:0000256" key="4">
    <source>
        <dbReference type="ARBA" id="ARBA00004496"/>
    </source>
</evidence>
<name>F5RAC5_METUF</name>
<keyword evidence="9 14" id="KW-0540">Nuclease</keyword>
<dbReference type="PROSITE" id="PS51975">
    <property type="entry name" value="RNASE_H_2"/>
    <property type="match status" value="1"/>
</dbReference>
<dbReference type="CDD" id="cd07182">
    <property type="entry name" value="RNase_HII_bacteria_HII_like"/>
    <property type="match status" value="1"/>
</dbReference>
<comment type="cofactor">
    <cofactor evidence="2">
        <name>Mg(2+)</name>
        <dbReference type="ChEBI" id="CHEBI:18420"/>
    </cofactor>
</comment>
<organism evidence="18 19">
    <name type="scientific">Methyloversatilis universalis (strain ATCC BAA-1314 / DSM 25237 / JCM 13912 / CCUG 52030 / FAM5)</name>
    <dbReference type="NCBI Taxonomy" id="1000565"/>
    <lineage>
        <taxon>Bacteria</taxon>
        <taxon>Pseudomonadati</taxon>
        <taxon>Pseudomonadota</taxon>
        <taxon>Betaproteobacteria</taxon>
        <taxon>Nitrosomonadales</taxon>
        <taxon>Sterolibacteriaceae</taxon>
        <taxon>Methyloversatilis</taxon>
    </lineage>
</organism>
<evidence type="ECO:0000256" key="2">
    <source>
        <dbReference type="ARBA" id="ARBA00001946"/>
    </source>
</evidence>
<evidence type="ECO:0000256" key="11">
    <source>
        <dbReference type="ARBA" id="ARBA00022759"/>
    </source>
</evidence>
<feature type="binding site" evidence="14 15">
    <location>
        <position position="104"/>
    </location>
    <ligand>
        <name>a divalent metal cation</name>
        <dbReference type="ChEBI" id="CHEBI:60240"/>
    </ligand>
</feature>